<reference evidence="1 2" key="1">
    <citation type="submission" date="2023-02" db="EMBL/GenBank/DDBJ databases">
        <title>LHISI_Scaffold_Assembly.</title>
        <authorList>
            <person name="Stuart O.P."/>
            <person name="Cleave R."/>
            <person name="Magrath M.J.L."/>
            <person name="Mikheyev A.S."/>
        </authorList>
    </citation>
    <scope>NUCLEOTIDE SEQUENCE [LARGE SCALE GENOMIC DNA]</scope>
    <source>
        <strain evidence="1">Daus_M_001</strain>
        <tissue evidence="1">Leg muscle</tissue>
    </source>
</reference>
<dbReference type="InterPro" id="IPR036397">
    <property type="entry name" value="RNaseH_sf"/>
</dbReference>
<gene>
    <name evidence="1" type="ORF">PR048_020600</name>
</gene>
<sequence>MSFQHCFSIKVWCSTQSADRVIHFLGRNQQFLQEELPLLLEDIPLAVRRRTIFHHDVAPPHFHRAVDEAVFTTWPLRWPDHLPLDYCVWGWMKDIVYQRTVQTRGEHIMHAATEIKDSRVQLHRRTRAATARCCPHWGWSPLLSVQWEEFTPAGKPIPPGEYLVSWLYRSCHLGTRNGWPSNSSEVSVPRSLVSTSAKKFPPSAQLSVQQGGSDFKPLYRGWYPSVVALQFTAWGREWMPFQGSFILLLRKTRFSAVPVRSDEDEEWEIRVRLKKLGKINDDYYAVKENKQRVELALKRKLCSHAPVTVDSL</sequence>
<name>A0ABQ9H6P4_9NEOP</name>
<dbReference type="Gene3D" id="3.30.420.10">
    <property type="entry name" value="Ribonuclease H-like superfamily/Ribonuclease H"/>
    <property type="match status" value="1"/>
</dbReference>
<organism evidence="1 2">
    <name type="scientific">Dryococelus australis</name>
    <dbReference type="NCBI Taxonomy" id="614101"/>
    <lineage>
        <taxon>Eukaryota</taxon>
        <taxon>Metazoa</taxon>
        <taxon>Ecdysozoa</taxon>
        <taxon>Arthropoda</taxon>
        <taxon>Hexapoda</taxon>
        <taxon>Insecta</taxon>
        <taxon>Pterygota</taxon>
        <taxon>Neoptera</taxon>
        <taxon>Polyneoptera</taxon>
        <taxon>Phasmatodea</taxon>
        <taxon>Verophasmatodea</taxon>
        <taxon>Anareolatae</taxon>
        <taxon>Phasmatidae</taxon>
        <taxon>Eurycanthinae</taxon>
        <taxon>Dryococelus</taxon>
    </lineage>
</organism>
<dbReference type="PANTHER" id="PTHR47326:SF1">
    <property type="entry name" value="HTH PSQ-TYPE DOMAIN-CONTAINING PROTEIN"/>
    <property type="match status" value="1"/>
</dbReference>
<accession>A0ABQ9H6P4</accession>
<comment type="caution">
    <text evidence="1">The sequence shown here is derived from an EMBL/GenBank/DDBJ whole genome shotgun (WGS) entry which is preliminary data.</text>
</comment>
<dbReference type="Proteomes" id="UP001159363">
    <property type="component" value="Chromosome 6"/>
</dbReference>
<evidence type="ECO:0000313" key="2">
    <source>
        <dbReference type="Proteomes" id="UP001159363"/>
    </source>
</evidence>
<protein>
    <submittedName>
        <fullName evidence="1">Uncharacterized protein</fullName>
    </submittedName>
</protein>
<evidence type="ECO:0000313" key="1">
    <source>
        <dbReference type="EMBL" id="KAJ8879979.1"/>
    </source>
</evidence>
<dbReference type="EMBL" id="JARBHB010000007">
    <property type="protein sequence ID" value="KAJ8879979.1"/>
    <property type="molecule type" value="Genomic_DNA"/>
</dbReference>
<proteinExistence type="predicted"/>
<dbReference type="PANTHER" id="PTHR47326">
    <property type="entry name" value="TRANSPOSABLE ELEMENT TC3 TRANSPOSASE-LIKE PROTEIN"/>
    <property type="match status" value="1"/>
</dbReference>
<keyword evidence="2" id="KW-1185">Reference proteome</keyword>